<accession>A0A174ZRK1</accession>
<protein>
    <submittedName>
        <fullName evidence="3">L-cystine-binding protein tcyA</fullName>
    </submittedName>
</protein>
<evidence type="ECO:0000313" key="3">
    <source>
        <dbReference type="EMBL" id="CUQ89915.1"/>
    </source>
</evidence>
<evidence type="ECO:0000259" key="2">
    <source>
        <dbReference type="SMART" id="SM00062"/>
    </source>
</evidence>
<name>A0A174ZRK1_9FIRM</name>
<gene>
    <name evidence="3" type="primary">tcyA</name>
    <name evidence="3" type="ORF">ERS852540_02016</name>
</gene>
<dbReference type="Pfam" id="PF00497">
    <property type="entry name" value="SBP_bac_3"/>
    <property type="match status" value="1"/>
</dbReference>
<evidence type="ECO:0000313" key="4">
    <source>
        <dbReference type="Proteomes" id="UP000095662"/>
    </source>
</evidence>
<dbReference type="SMART" id="SM00062">
    <property type="entry name" value="PBPb"/>
    <property type="match status" value="1"/>
</dbReference>
<proteinExistence type="predicted"/>
<dbReference type="EMBL" id="CZBY01000018">
    <property type="protein sequence ID" value="CUQ89915.1"/>
    <property type="molecule type" value="Genomic_DNA"/>
</dbReference>
<reference evidence="3 4" key="1">
    <citation type="submission" date="2015-09" db="EMBL/GenBank/DDBJ databases">
        <authorList>
            <consortium name="Pathogen Informatics"/>
        </authorList>
    </citation>
    <scope>NUCLEOTIDE SEQUENCE [LARGE SCALE GENOMIC DNA]</scope>
    <source>
        <strain evidence="3 4">2789STDY5834928</strain>
    </source>
</reference>
<dbReference type="AlphaFoldDB" id="A0A174ZRK1"/>
<sequence>MADRFSVMKRFDFKTPARIFIKCAAAAVLSSALILSGCSDKSAVSSDAPPEIIIGSDEYEPYNFSDKNGNPAGIDVEIASEAFLRMGYKAQFKNIVWNEKDEMLADGKVDCLWGCFSMNGREDKYRWVGPYMNSRQAVAVRADSNIYALSDLSGKRVAVQSSSKPEEMLSQKSNDIPQVSGLYCFVRTEYIFAALRKNYVDAVAGHEYMLRVFINESDDKYRLLDESLLLSKLGVAFAKDNDSALPEKLRATLYDMKNDGTLAKIAVKYGLDPNTALGGITLE</sequence>
<dbReference type="PANTHER" id="PTHR35936:SF25">
    <property type="entry name" value="ABC TRANSPORTER SUBSTRATE-BINDING PROTEIN"/>
    <property type="match status" value="1"/>
</dbReference>
<dbReference type="PANTHER" id="PTHR35936">
    <property type="entry name" value="MEMBRANE-BOUND LYTIC MUREIN TRANSGLYCOSYLASE F"/>
    <property type="match status" value="1"/>
</dbReference>
<evidence type="ECO:0000256" key="1">
    <source>
        <dbReference type="ARBA" id="ARBA00022729"/>
    </source>
</evidence>
<dbReference type="Gene3D" id="3.40.190.10">
    <property type="entry name" value="Periplasmic binding protein-like II"/>
    <property type="match status" value="2"/>
</dbReference>
<dbReference type="STRING" id="39492.ERS852540_02016"/>
<feature type="domain" description="Solute-binding protein family 3/N-terminal" evidence="2">
    <location>
        <begin position="51"/>
        <end position="273"/>
    </location>
</feature>
<dbReference type="Proteomes" id="UP000095662">
    <property type="component" value="Unassembled WGS sequence"/>
</dbReference>
<dbReference type="SUPFAM" id="SSF53850">
    <property type="entry name" value="Periplasmic binding protein-like II"/>
    <property type="match status" value="1"/>
</dbReference>
<keyword evidence="1" id="KW-0732">Signal</keyword>
<organism evidence="3 4">
    <name type="scientific">[Eubacterium] siraeum</name>
    <dbReference type="NCBI Taxonomy" id="39492"/>
    <lineage>
        <taxon>Bacteria</taxon>
        <taxon>Bacillati</taxon>
        <taxon>Bacillota</taxon>
        <taxon>Clostridia</taxon>
        <taxon>Eubacteriales</taxon>
        <taxon>Oscillospiraceae</taxon>
        <taxon>Oscillospiraceae incertae sedis</taxon>
    </lineage>
</organism>
<dbReference type="InterPro" id="IPR001638">
    <property type="entry name" value="Solute-binding_3/MltF_N"/>
</dbReference>